<comment type="subcellular location">
    <subcellularLocation>
        <location evidence="1">Cell inner membrane</location>
        <topology evidence="1">Multi-pass membrane protein</topology>
    </subcellularLocation>
</comment>
<reference evidence="11 12" key="1">
    <citation type="submission" date="2015-03" db="EMBL/GenBank/DDBJ databases">
        <title>Genome Sequence of Kiloniella spongiae MEBiC09566, isolated from a marine sponge.</title>
        <authorList>
            <person name="Shao Z."/>
            <person name="Wang L."/>
            <person name="Li X."/>
        </authorList>
    </citation>
    <scope>NUCLEOTIDE SEQUENCE [LARGE SCALE GENOMIC DNA]</scope>
    <source>
        <strain evidence="11 12">MEBiC09566</strain>
    </source>
</reference>
<evidence type="ECO:0000313" key="11">
    <source>
        <dbReference type="EMBL" id="KLN60613.1"/>
    </source>
</evidence>
<dbReference type="Pfam" id="PF00015">
    <property type="entry name" value="MCPsignal"/>
    <property type="match status" value="1"/>
</dbReference>
<evidence type="ECO:0000256" key="2">
    <source>
        <dbReference type="ARBA" id="ARBA00022519"/>
    </source>
</evidence>
<dbReference type="CDD" id="cd06225">
    <property type="entry name" value="HAMP"/>
    <property type="match status" value="1"/>
</dbReference>
<dbReference type="EMBL" id="LAQL01000007">
    <property type="protein sequence ID" value="KLN60613.1"/>
    <property type="molecule type" value="Genomic_DNA"/>
</dbReference>
<dbReference type="InterPro" id="IPR000727">
    <property type="entry name" value="T_SNARE_dom"/>
</dbReference>
<evidence type="ECO:0000259" key="10">
    <source>
        <dbReference type="PROSITE" id="PS50885"/>
    </source>
</evidence>
<feature type="coiled-coil region" evidence="6">
    <location>
        <begin position="251"/>
        <end position="285"/>
    </location>
</feature>
<dbReference type="Gene3D" id="6.10.340.10">
    <property type="match status" value="1"/>
</dbReference>
<feature type="domain" description="HAMP" evidence="10">
    <location>
        <begin position="215"/>
        <end position="267"/>
    </location>
</feature>
<evidence type="ECO:0000313" key="12">
    <source>
        <dbReference type="Proteomes" id="UP000035444"/>
    </source>
</evidence>
<keyword evidence="7" id="KW-1133">Transmembrane helix</keyword>
<evidence type="ECO:0000256" key="6">
    <source>
        <dbReference type="SAM" id="Coils"/>
    </source>
</evidence>
<dbReference type="PROSITE" id="PS50885">
    <property type="entry name" value="HAMP"/>
    <property type="match status" value="1"/>
</dbReference>
<keyword evidence="2" id="KW-0997">Cell inner membrane</keyword>
<evidence type="ECO:0000259" key="8">
    <source>
        <dbReference type="PROSITE" id="PS50111"/>
    </source>
</evidence>
<evidence type="ECO:0000256" key="1">
    <source>
        <dbReference type="ARBA" id="ARBA00004429"/>
    </source>
</evidence>
<gene>
    <name evidence="11" type="ORF">WH96_12615</name>
</gene>
<dbReference type="SUPFAM" id="SSF58104">
    <property type="entry name" value="Methyl-accepting chemotaxis protein (MCP) signaling domain"/>
    <property type="match status" value="1"/>
</dbReference>
<dbReference type="Proteomes" id="UP000035444">
    <property type="component" value="Unassembled WGS sequence"/>
</dbReference>
<organism evidence="11 12">
    <name type="scientific">Kiloniella spongiae</name>
    <dbReference type="NCBI Taxonomy" id="1489064"/>
    <lineage>
        <taxon>Bacteria</taxon>
        <taxon>Pseudomonadati</taxon>
        <taxon>Pseudomonadota</taxon>
        <taxon>Alphaproteobacteria</taxon>
        <taxon>Rhodospirillales</taxon>
        <taxon>Kiloniellaceae</taxon>
        <taxon>Kiloniella</taxon>
    </lineage>
</organism>
<keyword evidence="7" id="KW-0472">Membrane</keyword>
<keyword evidence="7" id="KW-0812">Transmembrane</keyword>
<dbReference type="PANTHER" id="PTHR32089">
    <property type="entry name" value="METHYL-ACCEPTING CHEMOTAXIS PROTEIN MCPB"/>
    <property type="match status" value="1"/>
</dbReference>
<keyword evidence="3 5" id="KW-0807">Transducer</keyword>
<evidence type="ECO:0000256" key="4">
    <source>
        <dbReference type="ARBA" id="ARBA00029447"/>
    </source>
</evidence>
<feature type="transmembrane region" description="Helical" evidence="7">
    <location>
        <begin position="189"/>
        <end position="213"/>
    </location>
</feature>
<dbReference type="PANTHER" id="PTHR32089:SF112">
    <property type="entry name" value="LYSOZYME-LIKE PROTEIN-RELATED"/>
    <property type="match status" value="1"/>
</dbReference>
<dbReference type="InterPro" id="IPR004089">
    <property type="entry name" value="MCPsignal_dom"/>
</dbReference>
<proteinExistence type="inferred from homology"/>
<dbReference type="GO" id="GO:0007165">
    <property type="term" value="P:signal transduction"/>
    <property type="evidence" value="ECO:0007669"/>
    <property type="project" value="UniProtKB-KW"/>
</dbReference>
<keyword evidence="6" id="KW-0175">Coiled coil</keyword>
<protein>
    <recommendedName>
        <fullName evidence="13">Chemotaxis protein</fullName>
    </recommendedName>
</protein>
<dbReference type="STRING" id="1489064.WH96_12615"/>
<comment type="similarity">
    <text evidence="4">Belongs to the methyl-accepting chemotaxis (MCP) protein family.</text>
</comment>
<evidence type="ECO:0000256" key="7">
    <source>
        <dbReference type="SAM" id="Phobius"/>
    </source>
</evidence>
<evidence type="ECO:0000259" key="9">
    <source>
        <dbReference type="PROSITE" id="PS50192"/>
    </source>
</evidence>
<dbReference type="PROSITE" id="PS50111">
    <property type="entry name" value="CHEMOTAXIS_TRANSDUC_2"/>
    <property type="match status" value="1"/>
</dbReference>
<keyword evidence="2" id="KW-1003">Cell membrane</keyword>
<dbReference type="SMART" id="SM00304">
    <property type="entry name" value="HAMP"/>
    <property type="match status" value="1"/>
</dbReference>
<dbReference type="GO" id="GO:0005886">
    <property type="term" value="C:plasma membrane"/>
    <property type="evidence" value="ECO:0007669"/>
    <property type="project" value="UniProtKB-SubCell"/>
</dbReference>
<sequence>MLSLMGVSGFSIYQMQQIGTELESIAELDIPLTNILTKITTHQLEQSVSYERAAKYGEHRTDDAHIGELYDKAKKSFADLTVLVDEEILKGEEIAQNAINLAHNEVELKEFTHVLEVLKKIEKEHHDYDKHANEIFDLIEAGKFKEALAAEEKFEAEAQHLVHELEEILFEVEDFTAKAALTAERHEIFALRILIILTIVVLALAIVISFVLVRRSITTPLEQVVVAIGRMLSGDTQTVVEVKSNDEIGKVAKALNIFREKLEENNKLQAEAETLKERAAKAAEQARLDMAQNLEDTVGGVIQSVAAAATEMHASAEALTTIAKETDMQALSVSSASDQASHNVQTVASATEELSYSVQEITRQVKESSDITAKAVTEGESANSTVQGMAEMADKIGSVVSLINDIAEQTNLLALNATIEAARAGEAGKGFAVVASEVKNLANQTAKATQEISEQIAEMQNVAGNTAEAIGNISSTINKVNDITKQIAGVAQEQEAATQEISRNIQQASQGTQEVSSSITEVKNGASQTETNAQEVLSATGELSLQTNVLNTEIDKFLETMRSA</sequence>
<dbReference type="Pfam" id="PF00672">
    <property type="entry name" value="HAMP"/>
    <property type="match status" value="1"/>
</dbReference>
<feature type="domain" description="Methyl-accepting transducer" evidence="8">
    <location>
        <begin position="301"/>
        <end position="530"/>
    </location>
</feature>
<keyword evidence="12" id="KW-1185">Reference proteome</keyword>
<name>A0A0H2ME16_9PROT</name>
<dbReference type="Gene3D" id="1.10.287.950">
    <property type="entry name" value="Methyl-accepting chemotaxis protein"/>
    <property type="match status" value="1"/>
</dbReference>
<feature type="domain" description="T-SNARE coiled-coil homology" evidence="9">
    <location>
        <begin position="460"/>
        <end position="522"/>
    </location>
</feature>
<dbReference type="AlphaFoldDB" id="A0A0H2ME16"/>
<evidence type="ECO:0000256" key="3">
    <source>
        <dbReference type="ARBA" id="ARBA00023224"/>
    </source>
</evidence>
<dbReference type="SMART" id="SM00283">
    <property type="entry name" value="MA"/>
    <property type="match status" value="1"/>
</dbReference>
<evidence type="ECO:0008006" key="13">
    <source>
        <dbReference type="Google" id="ProtNLM"/>
    </source>
</evidence>
<dbReference type="InterPro" id="IPR003660">
    <property type="entry name" value="HAMP_dom"/>
</dbReference>
<accession>A0A0H2ME16</accession>
<comment type="caution">
    <text evidence="11">The sequence shown here is derived from an EMBL/GenBank/DDBJ whole genome shotgun (WGS) entry which is preliminary data.</text>
</comment>
<evidence type="ECO:0000256" key="5">
    <source>
        <dbReference type="PROSITE-ProRule" id="PRU00284"/>
    </source>
</evidence>
<dbReference type="PROSITE" id="PS50192">
    <property type="entry name" value="T_SNARE"/>
    <property type="match status" value="1"/>
</dbReference>
<dbReference type="PATRIC" id="fig|1489064.4.peg.3847"/>